<keyword evidence="1" id="KW-0812">Transmembrane</keyword>
<comment type="caution">
    <text evidence="2">The sequence shown here is derived from an EMBL/GenBank/DDBJ whole genome shotgun (WGS) entry which is preliminary data.</text>
</comment>
<dbReference type="AlphaFoldDB" id="A0A926IFA3"/>
<keyword evidence="1" id="KW-0472">Membrane</keyword>
<dbReference type="EMBL" id="JACRSY010000056">
    <property type="protein sequence ID" value="MBC8581512.1"/>
    <property type="molecule type" value="Genomic_DNA"/>
</dbReference>
<evidence type="ECO:0000313" key="2">
    <source>
        <dbReference type="EMBL" id="MBC8581512.1"/>
    </source>
</evidence>
<keyword evidence="3" id="KW-1185">Reference proteome</keyword>
<organism evidence="2 3">
    <name type="scientific">Zhenhengia yiwuensis</name>
    <dbReference type="NCBI Taxonomy" id="2763666"/>
    <lineage>
        <taxon>Bacteria</taxon>
        <taxon>Bacillati</taxon>
        <taxon>Bacillota</taxon>
        <taxon>Clostridia</taxon>
        <taxon>Lachnospirales</taxon>
        <taxon>Lachnospiraceae</taxon>
        <taxon>Zhenhengia</taxon>
    </lineage>
</organism>
<name>A0A926IFA3_9FIRM</name>
<protein>
    <submittedName>
        <fullName evidence="2">Uncharacterized protein</fullName>
    </submittedName>
</protein>
<proteinExistence type="predicted"/>
<gene>
    <name evidence="2" type="ORF">H8718_18680</name>
</gene>
<sequence>MNLFRIIDIFTTINAASDLACGILMVFVLIKAYVALDTYIKNNRR</sequence>
<keyword evidence="1" id="KW-1133">Transmembrane helix</keyword>
<accession>A0A926IFA3</accession>
<reference evidence="2" key="1">
    <citation type="submission" date="2020-08" db="EMBL/GenBank/DDBJ databases">
        <title>Genome public.</title>
        <authorList>
            <person name="Liu C."/>
            <person name="Sun Q."/>
        </authorList>
    </citation>
    <scope>NUCLEOTIDE SEQUENCE</scope>
    <source>
        <strain evidence="2">NSJ-12</strain>
    </source>
</reference>
<dbReference type="RefSeq" id="WP_249334470.1">
    <property type="nucleotide sequence ID" value="NZ_JACRSY010000056.1"/>
</dbReference>
<feature type="transmembrane region" description="Helical" evidence="1">
    <location>
        <begin position="12"/>
        <end position="36"/>
    </location>
</feature>
<evidence type="ECO:0000256" key="1">
    <source>
        <dbReference type="SAM" id="Phobius"/>
    </source>
</evidence>
<dbReference type="Proteomes" id="UP000655830">
    <property type="component" value="Unassembled WGS sequence"/>
</dbReference>
<evidence type="ECO:0000313" key="3">
    <source>
        <dbReference type="Proteomes" id="UP000655830"/>
    </source>
</evidence>